<proteinExistence type="predicted"/>
<evidence type="ECO:0000259" key="1">
    <source>
        <dbReference type="Pfam" id="PF01592"/>
    </source>
</evidence>
<organism evidence="2">
    <name type="scientific">hydrothermal vent metagenome</name>
    <dbReference type="NCBI Taxonomy" id="652676"/>
    <lineage>
        <taxon>unclassified sequences</taxon>
        <taxon>metagenomes</taxon>
        <taxon>ecological metagenomes</taxon>
    </lineage>
</organism>
<dbReference type="InterPro" id="IPR002871">
    <property type="entry name" value="NIF_FeS_clus_asmbl_NifU_N"/>
</dbReference>
<reference evidence="2" key="1">
    <citation type="submission" date="2016-10" db="EMBL/GenBank/DDBJ databases">
        <authorList>
            <person name="de Groot N.N."/>
        </authorList>
    </citation>
    <scope>NUCLEOTIDE SEQUENCE</scope>
</reference>
<dbReference type="PANTHER" id="PTHR10093">
    <property type="entry name" value="IRON-SULFUR CLUSTER ASSEMBLY ENZYME NIFU HOMOLOG"/>
    <property type="match status" value="1"/>
</dbReference>
<feature type="domain" description="NIF system FeS cluster assembly NifU N-terminal" evidence="1">
    <location>
        <begin position="6"/>
        <end position="122"/>
    </location>
</feature>
<dbReference type="GO" id="GO:0051536">
    <property type="term" value="F:iron-sulfur cluster binding"/>
    <property type="evidence" value="ECO:0007669"/>
    <property type="project" value="InterPro"/>
</dbReference>
<accession>A0A1W1BDM2</accession>
<dbReference type="GO" id="GO:0016226">
    <property type="term" value="P:iron-sulfur cluster assembly"/>
    <property type="evidence" value="ECO:0007669"/>
    <property type="project" value="InterPro"/>
</dbReference>
<dbReference type="SUPFAM" id="SSF82649">
    <property type="entry name" value="SufE/NifU"/>
    <property type="match status" value="1"/>
</dbReference>
<dbReference type="Pfam" id="PF01592">
    <property type="entry name" value="NifU_N"/>
    <property type="match status" value="1"/>
</dbReference>
<dbReference type="EMBL" id="FPHC01000024">
    <property type="protein sequence ID" value="SFV51644.1"/>
    <property type="molecule type" value="Genomic_DNA"/>
</dbReference>
<dbReference type="GO" id="GO:0005506">
    <property type="term" value="F:iron ion binding"/>
    <property type="evidence" value="ECO:0007669"/>
    <property type="project" value="InterPro"/>
</dbReference>
<dbReference type="Gene3D" id="3.90.1010.10">
    <property type="match status" value="1"/>
</dbReference>
<name>A0A1W1BDM2_9ZZZZ</name>
<sequence>MTVDAQLIEHMMEPKNYGSMADSHSEGIGKNPQNGEKVVVYIKVDSDTIDDIRFQAIGCSTTIVAGSMLTQEARGLSLKEIYTLVDNTMKVLEGVPAEDAVCTEMVALALKASVDTYEKRREDSNYPAITYQVKDSCKPKEETV</sequence>
<evidence type="ECO:0000313" key="2">
    <source>
        <dbReference type="EMBL" id="SFV51644.1"/>
    </source>
</evidence>
<gene>
    <name evidence="2" type="ORF">MNB_SV-6-1266</name>
</gene>
<dbReference type="AlphaFoldDB" id="A0A1W1BDM2"/>
<protein>
    <submittedName>
        <fullName evidence="2">Iron-sulfur cluster assembly scaffold protein IscU/NifU-like</fullName>
    </submittedName>
</protein>